<dbReference type="GO" id="GO:0008821">
    <property type="term" value="F:crossover junction DNA endonuclease activity"/>
    <property type="evidence" value="ECO:0007669"/>
    <property type="project" value="UniProtKB-ARBA"/>
</dbReference>
<keyword evidence="6" id="KW-0227">DNA damage</keyword>
<protein>
    <recommendedName>
        <fullName evidence="14">XPG-I domain-containing protein</fullName>
    </recommendedName>
</protein>
<keyword evidence="3" id="KW-0540">Nuclease</keyword>
<keyword evidence="7" id="KW-0378">Hydrolase</keyword>
<comment type="similarity">
    <text evidence="11">Belongs to the XPG/RAD2 endonuclease family. GEN subfamily.</text>
</comment>
<dbReference type="GO" id="GO:0003697">
    <property type="term" value="F:single-stranded DNA binding"/>
    <property type="evidence" value="ECO:0007669"/>
    <property type="project" value="TreeGrafter"/>
</dbReference>
<proteinExistence type="inferred from homology"/>
<dbReference type="GO" id="GO:0005634">
    <property type="term" value="C:nucleus"/>
    <property type="evidence" value="ECO:0007669"/>
    <property type="project" value="UniProtKB-SubCell"/>
</dbReference>
<evidence type="ECO:0000256" key="2">
    <source>
        <dbReference type="ARBA" id="ARBA00004123"/>
    </source>
</evidence>
<dbReference type="InterPro" id="IPR008918">
    <property type="entry name" value="HhH2"/>
</dbReference>
<dbReference type="GO" id="GO:0006281">
    <property type="term" value="P:DNA repair"/>
    <property type="evidence" value="ECO:0007669"/>
    <property type="project" value="UniProtKB-KW"/>
</dbReference>
<dbReference type="FunFam" id="1.10.150.20:FF:000030">
    <property type="entry name" value="Flap endonuclease GEN-like 1"/>
    <property type="match status" value="1"/>
</dbReference>
<evidence type="ECO:0000256" key="4">
    <source>
        <dbReference type="ARBA" id="ARBA00022723"/>
    </source>
</evidence>
<evidence type="ECO:0000256" key="6">
    <source>
        <dbReference type="ARBA" id="ARBA00022763"/>
    </source>
</evidence>
<feature type="transmembrane region" description="Helical" evidence="12">
    <location>
        <begin position="6"/>
        <end position="26"/>
    </location>
</feature>
<dbReference type="InterPro" id="IPR036279">
    <property type="entry name" value="5-3_exonuclease_C_sf"/>
</dbReference>
<evidence type="ECO:0000256" key="5">
    <source>
        <dbReference type="ARBA" id="ARBA00022759"/>
    </source>
</evidence>
<keyword evidence="12" id="KW-0812">Transmembrane</keyword>
<dbReference type="GO" id="GO:0000400">
    <property type="term" value="F:four-way junction DNA binding"/>
    <property type="evidence" value="ECO:0007669"/>
    <property type="project" value="UniProtKB-ARBA"/>
</dbReference>
<dbReference type="EMBL" id="OB800073">
    <property type="protein sequence ID" value="CAD7435416.1"/>
    <property type="molecule type" value="Genomic_DNA"/>
</dbReference>
<keyword evidence="5" id="KW-0255">Endonuclease</keyword>
<keyword evidence="8" id="KW-0460">Magnesium</keyword>
<dbReference type="AlphaFoldDB" id="A0A7R9EJZ0"/>
<evidence type="ECO:0000256" key="10">
    <source>
        <dbReference type="ARBA" id="ARBA00023242"/>
    </source>
</evidence>
<evidence type="ECO:0000256" key="1">
    <source>
        <dbReference type="ARBA" id="ARBA00001946"/>
    </source>
</evidence>
<reference evidence="13" key="1">
    <citation type="submission" date="2020-11" db="EMBL/GenBank/DDBJ databases">
        <authorList>
            <person name="Tran Van P."/>
        </authorList>
    </citation>
    <scope>NUCLEOTIDE SEQUENCE</scope>
</reference>
<organism evidence="13">
    <name type="scientific">Timema monikensis</name>
    <dbReference type="NCBI Taxonomy" id="170555"/>
    <lineage>
        <taxon>Eukaryota</taxon>
        <taxon>Metazoa</taxon>
        <taxon>Ecdysozoa</taxon>
        <taxon>Arthropoda</taxon>
        <taxon>Hexapoda</taxon>
        <taxon>Insecta</taxon>
        <taxon>Pterygota</taxon>
        <taxon>Neoptera</taxon>
        <taxon>Polyneoptera</taxon>
        <taxon>Phasmatodea</taxon>
        <taxon>Timematodea</taxon>
        <taxon>Timematoidea</taxon>
        <taxon>Timematidae</taxon>
        <taxon>Timema</taxon>
    </lineage>
</organism>
<keyword evidence="9" id="KW-0234">DNA repair</keyword>
<dbReference type="Gene3D" id="1.10.150.20">
    <property type="entry name" value="5' to 3' exonuclease, C-terminal subdomain"/>
    <property type="match status" value="1"/>
</dbReference>
<evidence type="ECO:0000256" key="7">
    <source>
        <dbReference type="ARBA" id="ARBA00022801"/>
    </source>
</evidence>
<keyword evidence="10" id="KW-0539">Nucleus</keyword>
<dbReference type="SUPFAM" id="SSF47807">
    <property type="entry name" value="5' to 3' exonuclease, C-terminal subdomain"/>
    <property type="match status" value="1"/>
</dbReference>
<comment type="cofactor">
    <cofactor evidence="1">
        <name>Mg(2+)</name>
        <dbReference type="ChEBI" id="CHEBI:18420"/>
    </cofactor>
</comment>
<dbReference type="PANTHER" id="PTHR16171:SF7">
    <property type="entry name" value="DNA REPAIR PROTEIN RAD2"/>
    <property type="match status" value="1"/>
</dbReference>
<accession>A0A7R9EJZ0</accession>
<keyword evidence="12" id="KW-0472">Membrane</keyword>
<name>A0A7R9EJZ0_9NEOP</name>
<gene>
    <name evidence="13" type="ORF">TMSB3V08_LOCUS12062</name>
</gene>
<keyword evidence="4" id="KW-0479">Metal-binding</keyword>
<evidence type="ECO:0008006" key="14">
    <source>
        <dbReference type="Google" id="ProtNLM"/>
    </source>
</evidence>
<sequence>MEDCVIYGFLPLFILFGLPPLPMWSLRSVFQLGRDQLVLLALLVGSDYTVGLRGVGPVTALEILAAFPPADSEDILAGLQMFRDWLKGGKMIATQATQLRHKLRNVILNDDDPIWYMNPGTLGSSGSPSLQVLIIRRPSPYSPKTGRVTPLDLILISQPC</sequence>
<evidence type="ECO:0000256" key="9">
    <source>
        <dbReference type="ARBA" id="ARBA00023204"/>
    </source>
</evidence>
<dbReference type="SMART" id="SM00279">
    <property type="entry name" value="HhH2"/>
    <property type="match status" value="1"/>
</dbReference>
<dbReference type="GO" id="GO:0017108">
    <property type="term" value="F:5'-flap endonuclease activity"/>
    <property type="evidence" value="ECO:0007669"/>
    <property type="project" value="UniProtKB-ARBA"/>
</dbReference>
<evidence type="ECO:0000256" key="3">
    <source>
        <dbReference type="ARBA" id="ARBA00022722"/>
    </source>
</evidence>
<evidence type="ECO:0000256" key="11">
    <source>
        <dbReference type="ARBA" id="ARBA00038112"/>
    </source>
</evidence>
<comment type="subcellular location">
    <subcellularLocation>
        <location evidence="2">Nucleus</location>
    </subcellularLocation>
</comment>
<keyword evidence="12" id="KW-1133">Transmembrane helix</keyword>
<dbReference type="GO" id="GO:0046872">
    <property type="term" value="F:metal ion binding"/>
    <property type="evidence" value="ECO:0007669"/>
    <property type="project" value="UniProtKB-KW"/>
</dbReference>
<evidence type="ECO:0000313" key="13">
    <source>
        <dbReference type="EMBL" id="CAD7435416.1"/>
    </source>
</evidence>
<evidence type="ECO:0000256" key="8">
    <source>
        <dbReference type="ARBA" id="ARBA00022842"/>
    </source>
</evidence>
<dbReference type="PANTHER" id="PTHR16171">
    <property type="entry name" value="DNA REPAIR PROTEIN COMPLEMENTING XP-G CELLS-RELATED"/>
    <property type="match status" value="1"/>
</dbReference>
<evidence type="ECO:0000256" key="12">
    <source>
        <dbReference type="SAM" id="Phobius"/>
    </source>
</evidence>